<keyword evidence="1" id="KW-0732">Signal</keyword>
<feature type="signal peptide" evidence="1">
    <location>
        <begin position="1"/>
        <end position="26"/>
    </location>
</feature>
<sequence length="1117" mass="121731">MRNIAKLMGSVSIMILLALFFQLFNADETTSAASDNVPNQVGRIKKSRPMSRLAVKQPLKQPAKKVAVQAATNVVTVKNWAELVAAYNDSDTTEIDFANDIDGTSGNSVKNRKSSITIDGKGYKLNLGNSHRFMIDWHNTASFTLKNIPEIKSNSSTVTGIVDQGLDAGVVNSGWTVNISDVSSDRNMRPRIASIPGGQLNLGGDITWYTKSEMAVTTGVNVLPNAHVEGRKITANGGIDDRSFFWYPNSDFRGVGSGDFVVGDHATAVFKMEGGGTSYPVVFAYYKNLHLGKDVTFNATMPGNAFCSDYYASNFIADGQDNINFTSLRAGYAPIDFNSDAEAKQAAVFTVGPQSQFFVIGPNAVPLINGRNSNDAKRRSVLIDSPLNYDIRNNTKGTGTGASVASTNLKSFKIINSDVNLWETAANPMGGASFYAPDVKSVEQLMDGTITSDNTDLAAHFKTANNRRISGFNQVPKVIPTTVTNAEYSYRVRIKVADVPDDSGMDDNGHIPTHPQYAAKDQALVTLTDTNGKTTQVKTDSDGYATATKKYFQTAGKQITATAVVGKRTSDTVKETVTDVVPPLPTNVDQATANSDLYVNTKTLSVSAANTKQQRDEVGATVMYTINGQPAQDATGQPLKTTVDSQGYWSLPISQPLQVGDTIQIFLTDQNGNQEPAADTQIHDYLAKAAAKYTVKAVPVNDQISYQVRNLTDKTDYKNQIVGHAEDTVQYQFKYTIDQASQAYLASGQLKNQLPTNVTPDISSIELIYSSGQQQTVTSLDQIKLKPVKQGESVLVRFKAKIAKSVNVGDQLIANTQLTAKTLGNDDYTHKAETKITIEKPVAGKITFKYIDQDTQQAIAEAPAVTISGISGHPVSEYTTEQLAPKYIDGYTVVQMKANDATAEKATKADPILTSQPQTYTYYYEKAALSIEVPHGWNFGDYQTTQTDATYYLPSQKDNQGQKVPYSVNVNDTYGVKDWVLNVQQTAQFKGYDAATKKKVTLDDAQLKFRHTRAKMLTQGQNEADQLSELTGGQFELTAEQTPLALMAYHKDGHYLAPDNQDTNGTKYDNPGIKSAAYQFGDTKTADNSIGLFVPEKTKRYQTNYQTTIKWSLSVAP</sequence>
<dbReference type="Pfam" id="PF20585">
    <property type="entry name" value="Pectate_lyase_5"/>
    <property type="match status" value="1"/>
</dbReference>
<proteinExistence type="predicted"/>
<dbReference type="InterPro" id="IPR046776">
    <property type="entry name" value="Pectate_lyase_5"/>
</dbReference>
<feature type="domain" description="WxL" evidence="2">
    <location>
        <begin position="923"/>
        <end position="1117"/>
    </location>
</feature>
<protein>
    <submittedName>
        <fullName evidence="3">WxL domain-containing protein</fullName>
    </submittedName>
</protein>
<evidence type="ECO:0000313" key="3">
    <source>
        <dbReference type="EMBL" id="WGI18849.1"/>
    </source>
</evidence>
<dbReference type="Gene3D" id="3.10.20.320">
    <property type="entry name" value="Putative peptidoglycan bound protein (lpxtg motif)"/>
    <property type="match status" value="1"/>
</dbReference>
<reference evidence="3" key="1">
    <citation type="submission" date="2023-04" db="EMBL/GenBank/DDBJ databases">
        <title>Novel strain of Lactilactobacillus sakei and use thereof.</title>
        <authorList>
            <person name="Kim S.Y."/>
        </authorList>
    </citation>
    <scope>NUCLEOTIDE SEQUENCE</scope>
    <source>
        <strain evidence="3">HUP1</strain>
    </source>
</reference>
<evidence type="ECO:0000259" key="2">
    <source>
        <dbReference type="Pfam" id="PF13731"/>
    </source>
</evidence>
<accession>A0AAF0GQR6</accession>
<dbReference type="Pfam" id="PF13731">
    <property type="entry name" value="WxL"/>
    <property type="match status" value="1"/>
</dbReference>
<dbReference type="Proteomes" id="UP001179858">
    <property type="component" value="Chromosome"/>
</dbReference>
<evidence type="ECO:0000256" key="1">
    <source>
        <dbReference type="SAM" id="SignalP"/>
    </source>
</evidence>
<dbReference type="EMBL" id="CP122959">
    <property type="protein sequence ID" value="WGI18849.1"/>
    <property type="molecule type" value="Genomic_DNA"/>
</dbReference>
<feature type="chain" id="PRO_5042030426" evidence="1">
    <location>
        <begin position="27"/>
        <end position="1117"/>
    </location>
</feature>
<gene>
    <name evidence="3" type="ORF">QBD03_08850</name>
</gene>
<dbReference type="AlphaFoldDB" id="A0AAF0GQR6"/>
<dbReference type="InterPro" id="IPR027994">
    <property type="entry name" value="WxL_dom"/>
</dbReference>
<name>A0AAF0GQR6_LATSK</name>
<organism evidence="3 4">
    <name type="scientific">Latilactobacillus sakei</name>
    <name type="common">Lactobacillus sakei</name>
    <dbReference type="NCBI Taxonomy" id="1599"/>
    <lineage>
        <taxon>Bacteria</taxon>
        <taxon>Bacillati</taxon>
        <taxon>Bacillota</taxon>
        <taxon>Bacilli</taxon>
        <taxon>Lactobacillales</taxon>
        <taxon>Lactobacillaceae</taxon>
        <taxon>Latilactobacillus</taxon>
    </lineage>
</organism>
<evidence type="ECO:0000313" key="4">
    <source>
        <dbReference type="Proteomes" id="UP001179858"/>
    </source>
</evidence>
<dbReference type="RefSeq" id="WP_280102754.1">
    <property type="nucleotide sequence ID" value="NZ_CP122959.1"/>
</dbReference>